<keyword evidence="3" id="KW-1185">Reference proteome</keyword>
<name>A0A2U1K3J9_9BACI</name>
<keyword evidence="2" id="KW-0808">Transferase</keyword>
<dbReference type="PANTHER" id="PTHR47739:SF1">
    <property type="entry name" value="TRNA1(VAL) (ADENINE(37)-N6)-METHYLTRANSFERASE"/>
    <property type="match status" value="1"/>
</dbReference>
<dbReference type="Gene3D" id="3.40.50.150">
    <property type="entry name" value="Vaccinia Virus protein VP39"/>
    <property type="match status" value="1"/>
</dbReference>
<dbReference type="SUPFAM" id="SSF53335">
    <property type="entry name" value="S-adenosyl-L-methionine-dependent methyltransferases"/>
    <property type="match status" value="1"/>
</dbReference>
<dbReference type="Proteomes" id="UP000245998">
    <property type="component" value="Unassembled WGS sequence"/>
</dbReference>
<gene>
    <name evidence="2" type="ORF">DCC39_07620</name>
</gene>
<dbReference type="OrthoDB" id="9777257at2"/>
<dbReference type="GO" id="GO:0032259">
    <property type="term" value="P:methylation"/>
    <property type="evidence" value="ECO:0007669"/>
    <property type="project" value="UniProtKB-KW"/>
</dbReference>
<dbReference type="AlphaFoldDB" id="A0A2U1K3J9"/>
<dbReference type="Pfam" id="PF13649">
    <property type="entry name" value="Methyltransf_25"/>
    <property type="match status" value="1"/>
</dbReference>
<protein>
    <submittedName>
        <fullName evidence="2">SAM-dependent methyltransferase</fullName>
    </submittedName>
</protein>
<reference evidence="2 3" key="1">
    <citation type="submission" date="2018-04" db="EMBL/GenBank/DDBJ databases">
        <title>Camelliibacillus theae gen. nov., sp. nov., isolated from Pu'er tea.</title>
        <authorList>
            <person name="Niu L."/>
        </authorList>
    </citation>
    <scope>NUCLEOTIDE SEQUENCE [LARGE SCALE GENOMIC DNA]</scope>
    <source>
        <strain evidence="2 3">T8</strain>
    </source>
</reference>
<dbReference type="CDD" id="cd02440">
    <property type="entry name" value="AdoMet_MTases"/>
    <property type="match status" value="1"/>
</dbReference>
<comment type="caution">
    <text evidence="2">The sequence shown here is derived from an EMBL/GenBank/DDBJ whole genome shotgun (WGS) entry which is preliminary data.</text>
</comment>
<dbReference type="EMBL" id="QCZG01000012">
    <property type="protein sequence ID" value="PWA12107.1"/>
    <property type="molecule type" value="Genomic_DNA"/>
</dbReference>
<evidence type="ECO:0000313" key="2">
    <source>
        <dbReference type="EMBL" id="PWA12107.1"/>
    </source>
</evidence>
<dbReference type="RefSeq" id="WP_116554299.1">
    <property type="nucleotide sequence ID" value="NZ_QCZG01000012.1"/>
</dbReference>
<dbReference type="GO" id="GO:0008168">
    <property type="term" value="F:methyltransferase activity"/>
    <property type="evidence" value="ECO:0007669"/>
    <property type="project" value="UniProtKB-KW"/>
</dbReference>
<accession>A0A2U1K3J9</accession>
<feature type="domain" description="Methyltransferase" evidence="1">
    <location>
        <begin position="50"/>
        <end position="139"/>
    </location>
</feature>
<organism evidence="2 3">
    <name type="scientific">Pueribacillus theae</name>
    <dbReference type="NCBI Taxonomy" id="2171751"/>
    <lineage>
        <taxon>Bacteria</taxon>
        <taxon>Bacillati</taxon>
        <taxon>Bacillota</taxon>
        <taxon>Bacilli</taxon>
        <taxon>Bacillales</taxon>
        <taxon>Bacillaceae</taxon>
        <taxon>Pueribacillus</taxon>
    </lineage>
</organism>
<sequence length="246" mass="28034">MEELLKHERIDYIGQKDLKIIQAGDVFSFSLDSVLLAKFVYVPIQKGKLIDLCTGNGVIPLLLSRRTKGKIIALDMQEKLCDMAERSVRLNGLHDRIKILCNDLTQLESSFLDGSYDVVTCNPPYFKRTNERDVKKSLHTAMARHEMYCTLEDCVRTMSRLLKQGGKGAFVHRPNRLVELLELMKKYRLEPKRLQFVHPKNGSDANIVLIEGTKDGKADLKVLPPLTVYDHNNVYTAEIKEILYGG</sequence>
<evidence type="ECO:0000313" key="3">
    <source>
        <dbReference type="Proteomes" id="UP000245998"/>
    </source>
</evidence>
<dbReference type="InterPro" id="IPR050210">
    <property type="entry name" value="tRNA_Adenine-N(6)_MTase"/>
</dbReference>
<keyword evidence="2" id="KW-0489">Methyltransferase</keyword>
<dbReference type="InterPro" id="IPR041698">
    <property type="entry name" value="Methyltransf_25"/>
</dbReference>
<proteinExistence type="predicted"/>
<dbReference type="PANTHER" id="PTHR47739">
    <property type="entry name" value="TRNA1(VAL) (ADENINE(37)-N6)-METHYLTRANSFERASE"/>
    <property type="match status" value="1"/>
</dbReference>
<dbReference type="InterPro" id="IPR029063">
    <property type="entry name" value="SAM-dependent_MTases_sf"/>
</dbReference>
<evidence type="ECO:0000259" key="1">
    <source>
        <dbReference type="Pfam" id="PF13649"/>
    </source>
</evidence>